<accession>A0ABU7TDL8</accession>
<evidence type="ECO:0000313" key="2">
    <source>
        <dbReference type="Proteomes" id="UP001349262"/>
    </source>
</evidence>
<evidence type="ECO:0000313" key="1">
    <source>
        <dbReference type="EMBL" id="MEE7458641.1"/>
    </source>
</evidence>
<dbReference type="Proteomes" id="UP001349262">
    <property type="component" value="Unassembled WGS sequence"/>
</dbReference>
<dbReference type="EMBL" id="MLBY01000005">
    <property type="protein sequence ID" value="MEE7458641.1"/>
    <property type="molecule type" value="Genomic_DNA"/>
</dbReference>
<name>A0ABU7TDL8_9HYPH</name>
<sequence>MPNGLEELRVIERLLCQAEARLGSLGTFRQRTLLQMTLFEVRRGLQAPQREDAVQPPIEAKDDAVKR</sequence>
<proteinExistence type="predicted"/>
<comment type="caution">
    <text evidence="1">The sequence shown here is derived from an EMBL/GenBank/DDBJ whole genome shotgun (WGS) entry which is preliminary data.</text>
</comment>
<keyword evidence="2" id="KW-1185">Reference proteome</keyword>
<protein>
    <submittedName>
        <fullName evidence="1">Uncharacterized protein</fullName>
    </submittedName>
</protein>
<reference evidence="1 2" key="1">
    <citation type="journal article" date="2012" name="Genet. Mol. Biol.">
        <title>Analysis of 16S rRNA and mxaF genes revealing insights into Methylobacterium niche-specific plant association.</title>
        <authorList>
            <person name="Dourado M.N."/>
            <person name="Andreote F.D."/>
            <person name="Dini-Andreote F."/>
            <person name="Conti R."/>
            <person name="Araujo J.M."/>
            <person name="Araujo W.L."/>
        </authorList>
    </citation>
    <scope>NUCLEOTIDE SEQUENCE [LARGE SCALE GENOMIC DNA]</scope>
    <source>
        <strain evidence="1 2">SR1.6/4</strain>
    </source>
</reference>
<organism evidence="1 2">
    <name type="scientific">Methylobacterium radiotolerans</name>
    <dbReference type="NCBI Taxonomy" id="31998"/>
    <lineage>
        <taxon>Bacteria</taxon>
        <taxon>Pseudomonadati</taxon>
        <taxon>Pseudomonadota</taxon>
        <taxon>Alphaproteobacteria</taxon>
        <taxon>Hyphomicrobiales</taxon>
        <taxon>Methylobacteriaceae</taxon>
        <taxon>Methylobacterium</taxon>
    </lineage>
</organism>
<gene>
    <name evidence="1" type="ORF">MRSR164_18230</name>
</gene>